<sequence>MDLPPPVSQKAYEKILRKINLASCEVADDSMKNAAKEEILASGSNEICTSGDEPCSKRHGLFNITLNKYRADRIEHTRSCKREQFYILPPSTEFKHQHNPPDNVFRASKIQMSPPFQIPEGYPIFYISHPKCILVVNGLRQVSHLAMHLGDGLWGEEKNEGT</sequence>
<name>A0A8X6I8D9_TRICU</name>
<accession>A0A8X6I8D9</accession>
<organism evidence="1 2">
    <name type="scientific">Trichonephila clavata</name>
    <name type="common">Joro spider</name>
    <name type="synonym">Nephila clavata</name>
    <dbReference type="NCBI Taxonomy" id="2740835"/>
    <lineage>
        <taxon>Eukaryota</taxon>
        <taxon>Metazoa</taxon>
        <taxon>Ecdysozoa</taxon>
        <taxon>Arthropoda</taxon>
        <taxon>Chelicerata</taxon>
        <taxon>Arachnida</taxon>
        <taxon>Araneae</taxon>
        <taxon>Araneomorphae</taxon>
        <taxon>Entelegynae</taxon>
        <taxon>Araneoidea</taxon>
        <taxon>Nephilidae</taxon>
        <taxon>Trichonephila</taxon>
    </lineage>
</organism>
<evidence type="ECO:0000313" key="2">
    <source>
        <dbReference type="Proteomes" id="UP000887116"/>
    </source>
</evidence>
<reference evidence="1" key="1">
    <citation type="submission" date="2020-07" db="EMBL/GenBank/DDBJ databases">
        <title>Multicomponent nature underlies the extraordinary mechanical properties of spider dragline silk.</title>
        <authorList>
            <person name="Kono N."/>
            <person name="Nakamura H."/>
            <person name="Mori M."/>
            <person name="Yoshida Y."/>
            <person name="Ohtoshi R."/>
            <person name="Malay A.D."/>
            <person name="Moran D.A.P."/>
            <person name="Tomita M."/>
            <person name="Numata K."/>
            <person name="Arakawa K."/>
        </authorList>
    </citation>
    <scope>NUCLEOTIDE SEQUENCE</scope>
</reference>
<proteinExistence type="predicted"/>
<protein>
    <submittedName>
        <fullName evidence="1">Uncharacterized protein</fullName>
    </submittedName>
</protein>
<dbReference type="Proteomes" id="UP000887116">
    <property type="component" value="Unassembled WGS sequence"/>
</dbReference>
<dbReference type="EMBL" id="BMAO01001348">
    <property type="protein sequence ID" value="GFQ72675.1"/>
    <property type="molecule type" value="Genomic_DNA"/>
</dbReference>
<gene>
    <name evidence="1" type="ORF">TNCT_317561</name>
</gene>
<comment type="caution">
    <text evidence="1">The sequence shown here is derived from an EMBL/GenBank/DDBJ whole genome shotgun (WGS) entry which is preliminary data.</text>
</comment>
<evidence type="ECO:0000313" key="1">
    <source>
        <dbReference type="EMBL" id="GFQ72675.1"/>
    </source>
</evidence>
<dbReference type="AlphaFoldDB" id="A0A8X6I8D9"/>
<dbReference type="OrthoDB" id="10305751at2759"/>
<keyword evidence="2" id="KW-1185">Reference proteome</keyword>